<feature type="transmembrane region" description="Helical" evidence="7">
    <location>
        <begin position="136"/>
        <end position="157"/>
    </location>
</feature>
<keyword evidence="6" id="KW-0325">Glycoprotein</keyword>
<dbReference type="OrthoDB" id="6229420at2759"/>
<name>A0A0M4F7B0_DROBS</name>
<evidence type="ECO:0000256" key="6">
    <source>
        <dbReference type="ARBA" id="ARBA00023180"/>
    </source>
</evidence>
<keyword evidence="10" id="KW-1185">Reference proteome</keyword>
<keyword evidence="3 7" id="KW-0812">Transmembrane</keyword>
<keyword evidence="4 7" id="KW-1133">Transmembrane helix</keyword>
<evidence type="ECO:0000256" key="8">
    <source>
        <dbReference type="SAM" id="SignalP"/>
    </source>
</evidence>
<dbReference type="PANTHER" id="PTHR22730">
    <property type="entry name" value="PROMININ PROM PROTEIN"/>
    <property type="match status" value="1"/>
</dbReference>
<keyword evidence="8" id="KW-0732">Signal</keyword>
<keyword evidence="5 7" id="KW-0472">Membrane</keyword>
<evidence type="ECO:0000256" key="3">
    <source>
        <dbReference type="ARBA" id="ARBA00022692"/>
    </source>
</evidence>
<evidence type="ECO:0000313" key="9">
    <source>
        <dbReference type="EMBL" id="ALC48062.1"/>
    </source>
</evidence>
<evidence type="ECO:0000313" key="10">
    <source>
        <dbReference type="Proteomes" id="UP000494163"/>
    </source>
</evidence>
<proteinExistence type="inferred from homology"/>
<reference evidence="9 10" key="1">
    <citation type="submission" date="2015-08" db="EMBL/GenBank/DDBJ databases">
        <title>Ancestral chromatin configuration constrains chromatin evolution on differentiating sex chromosomes in Drosophila.</title>
        <authorList>
            <person name="Zhou Q."/>
            <person name="Bachtrog D."/>
        </authorList>
    </citation>
    <scope>NUCLEOTIDE SEQUENCE [LARGE SCALE GENOMIC DNA]</scope>
    <source>
        <tissue evidence="9">Whole larvae</tissue>
    </source>
</reference>
<dbReference type="EMBL" id="CP012526">
    <property type="protein sequence ID" value="ALC48062.1"/>
    <property type="molecule type" value="Genomic_DNA"/>
</dbReference>
<dbReference type="GO" id="GO:0016020">
    <property type="term" value="C:membrane"/>
    <property type="evidence" value="ECO:0007669"/>
    <property type="project" value="UniProtKB-SubCell"/>
</dbReference>
<dbReference type="PANTHER" id="PTHR22730:SF1">
    <property type="entry name" value="PROMININ-LIKE PROTEIN"/>
    <property type="match status" value="1"/>
</dbReference>
<feature type="transmembrane region" description="Helical" evidence="7">
    <location>
        <begin position="169"/>
        <end position="196"/>
    </location>
</feature>
<dbReference type="OMA" id="CENMEAK"/>
<feature type="signal peptide" evidence="8">
    <location>
        <begin position="1"/>
        <end position="23"/>
    </location>
</feature>
<comment type="subcellular location">
    <subcellularLocation>
        <location evidence="1">Membrane</location>
        <topology evidence="1">Multi-pass membrane protein</topology>
    </subcellularLocation>
</comment>
<organism evidence="9 10">
    <name type="scientific">Drosophila busckii</name>
    <name type="common">Fruit fly</name>
    <dbReference type="NCBI Taxonomy" id="30019"/>
    <lineage>
        <taxon>Eukaryota</taxon>
        <taxon>Metazoa</taxon>
        <taxon>Ecdysozoa</taxon>
        <taxon>Arthropoda</taxon>
        <taxon>Hexapoda</taxon>
        <taxon>Insecta</taxon>
        <taxon>Pterygota</taxon>
        <taxon>Neoptera</taxon>
        <taxon>Endopterygota</taxon>
        <taxon>Diptera</taxon>
        <taxon>Brachycera</taxon>
        <taxon>Muscomorpha</taxon>
        <taxon>Ephydroidea</taxon>
        <taxon>Drosophilidae</taxon>
        <taxon>Drosophila</taxon>
    </lineage>
</organism>
<evidence type="ECO:0000256" key="5">
    <source>
        <dbReference type="ARBA" id="ARBA00023136"/>
    </source>
</evidence>
<sequence>MNFLKIFIFVALILTISLDQSEARRGWLKRLGKKIVPNTTVYVEAIRKIIKDKLVEIPKAGVVRLSSMKKLIDQAMKPIIPPIEDKLRKGTHSFRYEAEMINNFINAVISQIHFNALRTAKGFDDVNERLGKNRSLVNGITCLLLLLLLILLICALVHGICVRRSSNGYNLLVAVILIALTVLSFLLLVGLFYFVLGLITYQGVCAPLRDGRNSSIFKQLDSEIDLRHYLPDESQIEPKVAQEQDFLVHPEVAMSLRQSKTDADDPQPLRVSKTIEACTADQTIFDLLRESGIYDIKRIRRINVTWDALIDKTLSLVDKIDKILGFNKQSVGESVRILVNAIERSEEFIKANGKAYINTLGENFTSVIEDEIQLYMDRVILKVNTNVGHCGPISYVYNRGVDYVCHHLVDPVNGFWLAVLFAGFLLMPIIYVAHRLRCSYKVLTIYLPTSTYLGCPICTGAPYVVPPVVVCSDGQQENCDCENMEAKKRLKKD</sequence>
<feature type="transmembrane region" description="Helical" evidence="7">
    <location>
        <begin position="414"/>
        <end position="433"/>
    </location>
</feature>
<dbReference type="InterPro" id="IPR008795">
    <property type="entry name" value="Prominin"/>
</dbReference>
<feature type="chain" id="PRO_5005794212" evidence="8">
    <location>
        <begin position="24"/>
        <end position="493"/>
    </location>
</feature>
<dbReference type="AlphaFoldDB" id="A0A0M4F7B0"/>
<evidence type="ECO:0000256" key="2">
    <source>
        <dbReference type="ARBA" id="ARBA00006058"/>
    </source>
</evidence>
<gene>
    <name evidence="9" type="ORF">Dbus_chr3Rg2812</name>
</gene>
<protein>
    <submittedName>
        <fullName evidence="9">Prominin-like</fullName>
    </submittedName>
</protein>
<evidence type="ECO:0000256" key="4">
    <source>
        <dbReference type="ARBA" id="ARBA00022989"/>
    </source>
</evidence>
<comment type="similarity">
    <text evidence="2">Belongs to the prominin family.</text>
</comment>
<evidence type="ECO:0000256" key="1">
    <source>
        <dbReference type="ARBA" id="ARBA00004141"/>
    </source>
</evidence>
<dbReference type="Proteomes" id="UP000494163">
    <property type="component" value="Chromosome 3R"/>
</dbReference>
<evidence type="ECO:0000256" key="7">
    <source>
        <dbReference type="SAM" id="Phobius"/>
    </source>
</evidence>
<accession>A0A0M4F7B0</accession>
<dbReference type="Pfam" id="PF05478">
    <property type="entry name" value="Prominin"/>
    <property type="match status" value="2"/>
</dbReference>